<feature type="repeat" description="WD" evidence="5">
    <location>
        <begin position="404"/>
        <end position="445"/>
    </location>
</feature>
<reference evidence="7" key="1">
    <citation type="journal article" date="2023" name="PhytoFront">
        <title>Draft Genome Resources of Seven Strains of Tilletia horrida, Causal Agent of Kernel Smut of Rice.</title>
        <authorList>
            <person name="Khanal S."/>
            <person name="Antony Babu S."/>
            <person name="Zhou X.G."/>
        </authorList>
    </citation>
    <scope>NUCLEOTIDE SEQUENCE</scope>
    <source>
        <strain evidence="7">TX3</strain>
    </source>
</reference>
<feature type="compositionally biased region" description="Basic and acidic residues" evidence="6">
    <location>
        <begin position="531"/>
        <end position="540"/>
    </location>
</feature>
<comment type="subcellular location">
    <subcellularLocation>
        <location evidence="1">Nucleus</location>
    </subcellularLocation>
</comment>
<dbReference type="Gene3D" id="2.130.10.10">
    <property type="entry name" value="YVTN repeat-like/Quinoprotein amine dehydrogenase"/>
    <property type="match status" value="2"/>
</dbReference>
<keyword evidence="4" id="KW-0539">Nucleus</keyword>
<keyword evidence="3" id="KW-0677">Repeat</keyword>
<evidence type="ECO:0000256" key="5">
    <source>
        <dbReference type="PROSITE-ProRule" id="PRU00221"/>
    </source>
</evidence>
<dbReference type="InterPro" id="IPR036322">
    <property type="entry name" value="WD40_repeat_dom_sf"/>
</dbReference>
<dbReference type="GO" id="GO:0034511">
    <property type="term" value="F:U3 snoRNA binding"/>
    <property type="evidence" value="ECO:0007669"/>
    <property type="project" value="InterPro"/>
</dbReference>
<evidence type="ECO:0000256" key="4">
    <source>
        <dbReference type="ARBA" id="ARBA00023242"/>
    </source>
</evidence>
<feature type="compositionally biased region" description="Acidic residues" evidence="6">
    <location>
        <begin position="718"/>
        <end position="733"/>
    </location>
</feature>
<dbReference type="Pfam" id="PF00400">
    <property type="entry name" value="WD40"/>
    <property type="match status" value="5"/>
</dbReference>
<evidence type="ECO:0000256" key="2">
    <source>
        <dbReference type="ARBA" id="ARBA00022574"/>
    </source>
</evidence>
<feature type="repeat" description="WD" evidence="5">
    <location>
        <begin position="616"/>
        <end position="640"/>
    </location>
</feature>
<dbReference type="InterPro" id="IPR015943">
    <property type="entry name" value="WD40/YVTN_repeat-like_dom_sf"/>
</dbReference>
<dbReference type="InterPro" id="IPR039241">
    <property type="entry name" value="Rrp9-like"/>
</dbReference>
<protein>
    <submittedName>
        <fullName evidence="7">Pre-rRNA processing protein</fullName>
    </submittedName>
</protein>
<keyword evidence="2 5" id="KW-0853">WD repeat</keyword>
<feature type="compositionally biased region" description="Polar residues" evidence="6">
    <location>
        <begin position="250"/>
        <end position="267"/>
    </location>
</feature>
<feature type="repeat" description="WD" evidence="5">
    <location>
        <begin position="202"/>
        <end position="243"/>
    </location>
</feature>
<dbReference type="PANTHER" id="PTHR19865:SF0">
    <property type="entry name" value="U3 SMALL NUCLEOLAR RNA-INTERACTING PROTEIN 2"/>
    <property type="match status" value="1"/>
</dbReference>
<dbReference type="GO" id="GO:0032040">
    <property type="term" value="C:small-subunit processome"/>
    <property type="evidence" value="ECO:0007669"/>
    <property type="project" value="TreeGrafter"/>
</dbReference>
<dbReference type="EMBL" id="JAPDMQ010000082">
    <property type="protein sequence ID" value="KAK0536147.1"/>
    <property type="molecule type" value="Genomic_DNA"/>
</dbReference>
<feature type="region of interest" description="Disordered" evidence="6">
    <location>
        <begin position="249"/>
        <end position="337"/>
    </location>
</feature>
<dbReference type="PROSITE" id="PS50294">
    <property type="entry name" value="WD_REPEATS_REGION"/>
    <property type="match status" value="2"/>
</dbReference>
<name>A0AAN6JMQ3_9BASI</name>
<proteinExistence type="predicted"/>
<gene>
    <name evidence="7" type="primary">RRP9</name>
    <name evidence="7" type="ORF">OC842_002095</name>
</gene>
<dbReference type="InterPro" id="IPR001680">
    <property type="entry name" value="WD40_rpt"/>
</dbReference>
<dbReference type="FunFam" id="2.130.10.10:FF:000899">
    <property type="entry name" value="Chromosome 15, whole genome shotgun sequence"/>
    <property type="match status" value="1"/>
</dbReference>
<feature type="region of interest" description="Disordered" evidence="6">
    <location>
        <begin position="518"/>
        <end position="545"/>
    </location>
</feature>
<dbReference type="PROSITE" id="PS50082">
    <property type="entry name" value="WD_REPEATS_2"/>
    <property type="match status" value="5"/>
</dbReference>
<feature type="region of interest" description="Disordered" evidence="6">
    <location>
        <begin position="1"/>
        <end position="112"/>
    </location>
</feature>
<feature type="compositionally biased region" description="Low complexity" evidence="6">
    <location>
        <begin position="300"/>
        <end position="316"/>
    </location>
</feature>
<dbReference type="PANTHER" id="PTHR19865">
    <property type="entry name" value="U3 SMALL NUCLEOLAR RNA INTERACTING PROTEIN 2"/>
    <property type="match status" value="1"/>
</dbReference>
<dbReference type="SUPFAM" id="SSF50978">
    <property type="entry name" value="WD40 repeat-like"/>
    <property type="match status" value="1"/>
</dbReference>
<evidence type="ECO:0000256" key="3">
    <source>
        <dbReference type="ARBA" id="ARBA00022737"/>
    </source>
</evidence>
<dbReference type="SMART" id="SM00320">
    <property type="entry name" value="WD40"/>
    <property type="match status" value="6"/>
</dbReference>
<keyword evidence="8" id="KW-1185">Reference proteome</keyword>
<dbReference type="InterPro" id="IPR019775">
    <property type="entry name" value="WD40_repeat_CS"/>
</dbReference>
<feature type="repeat" description="WD" evidence="5">
    <location>
        <begin position="352"/>
        <end position="393"/>
    </location>
</feature>
<evidence type="ECO:0000256" key="6">
    <source>
        <dbReference type="SAM" id="MobiDB-lite"/>
    </source>
</evidence>
<sequence length="823" mass="86992">MPDAFFQRKRKRTDSSGAGAGGGAARDARRSGSSTVRRGGGSGRGGGNASAGRRRGGGGGRNGNDGDAAGDDDDADDDSDGGFGGARAEDMDLRTREDGLRSDDEAEAAETPAQARVRLARMYLDQLKDDYVLDGADALQADKDNIAARLQKDVLEQSGHLHIFLARRLLPPPAAADTAPAPSTSKAAAAAASSSSSCVVHTKGHRLPITAAIASADAQMLFTASKDGTIYQWRLSDGKLLTIIPKASKSHTPSATGSSNSAQNGDSAQANGKGKAKATAAQRLPRSSTSGAARRRMRAQRMVAQQVAAAAASEAQEGQDTDMAETDAGGANGKHSTAQDGAHIHFLRLQEGQGHSDAIWALALSSDGRYLASGGLDRRIGLWELSSTASSSTQSPRPRWLKSLSGHKDSITSLTFRLASPELYSASLDRTLKLFDAAQGSYIETLFGHQDPVLSLSALRAEIAVSAGGRDRTCRWWKIRDESQLVFRAGGKSKVREVLEGGDLARILERDEAAAAAAGSAAPNGAAQNGKGKERSKEGKQGAAAAAAPQQLSFVEGSVDCVAMIDDQHFLSGGDSGTLALWSITKKKSIFSHPVAHGLHETVTETEGTIVSPRWITSLACLPYGDLFASGSWDGHIRLWALDRQLRSFAPLPFTIEAPGFVNSLQLLSPTLPKRARSGEHEDAAAEGRRDWRLVKVEKWRKERRGTLRAAKGQDVSSSEEEEEEEDSDDDAGMLDPALDPLSASAPATNGAAPLANGHHTKEEDGESGDAKAESVKKEIRGRKDEIAPLLVAAVGQEPRLGRWMRMPEARNGTLVVSFALQE</sequence>
<feature type="compositionally biased region" description="Acidic residues" evidence="6">
    <location>
        <begin position="68"/>
        <end position="80"/>
    </location>
</feature>
<dbReference type="PROSITE" id="PS00678">
    <property type="entry name" value="WD_REPEATS_1"/>
    <property type="match status" value="1"/>
</dbReference>
<feature type="compositionally biased region" description="Basic and acidic residues" evidence="6">
    <location>
        <begin position="87"/>
        <end position="103"/>
    </location>
</feature>
<organism evidence="7 8">
    <name type="scientific">Tilletia horrida</name>
    <dbReference type="NCBI Taxonomy" id="155126"/>
    <lineage>
        <taxon>Eukaryota</taxon>
        <taxon>Fungi</taxon>
        <taxon>Dikarya</taxon>
        <taxon>Basidiomycota</taxon>
        <taxon>Ustilaginomycotina</taxon>
        <taxon>Exobasidiomycetes</taxon>
        <taxon>Tilletiales</taxon>
        <taxon>Tilletiaceae</taxon>
        <taxon>Tilletia</taxon>
    </lineage>
</organism>
<feature type="repeat" description="WD" evidence="5">
    <location>
        <begin position="446"/>
        <end position="487"/>
    </location>
</feature>
<comment type="caution">
    <text evidence="7">The sequence shown here is derived from an EMBL/GenBank/DDBJ whole genome shotgun (WGS) entry which is preliminary data.</text>
</comment>
<evidence type="ECO:0000313" key="7">
    <source>
        <dbReference type="EMBL" id="KAK0536147.1"/>
    </source>
</evidence>
<feature type="region of interest" description="Disordered" evidence="6">
    <location>
        <begin position="707"/>
        <end position="780"/>
    </location>
</feature>
<feature type="compositionally biased region" description="Low complexity" evidence="6">
    <location>
        <begin position="518"/>
        <end position="527"/>
    </location>
</feature>
<feature type="compositionally biased region" description="Low complexity" evidence="6">
    <location>
        <begin position="268"/>
        <end position="282"/>
    </location>
</feature>
<accession>A0AAN6JMQ3</accession>
<dbReference type="Proteomes" id="UP001176521">
    <property type="component" value="Unassembled WGS sequence"/>
</dbReference>
<dbReference type="AlphaFoldDB" id="A0AAN6JMQ3"/>
<evidence type="ECO:0000256" key="1">
    <source>
        <dbReference type="ARBA" id="ARBA00004123"/>
    </source>
</evidence>
<feature type="compositionally biased region" description="Basic and acidic residues" evidence="6">
    <location>
        <begin position="769"/>
        <end position="780"/>
    </location>
</feature>
<feature type="compositionally biased region" description="Gly residues" evidence="6">
    <location>
        <begin position="38"/>
        <end position="49"/>
    </location>
</feature>
<evidence type="ECO:0000313" key="8">
    <source>
        <dbReference type="Proteomes" id="UP001176521"/>
    </source>
</evidence>
<feature type="compositionally biased region" description="Low complexity" evidence="6">
    <location>
        <begin position="735"/>
        <end position="748"/>
    </location>
</feature>